<dbReference type="EMBL" id="BARS01047242">
    <property type="protein sequence ID" value="GAG37907.1"/>
    <property type="molecule type" value="Genomic_DNA"/>
</dbReference>
<dbReference type="GO" id="GO:0004756">
    <property type="term" value="F:selenide, water dikinase activity"/>
    <property type="evidence" value="ECO:0007669"/>
    <property type="project" value="TreeGrafter"/>
</dbReference>
<dbReference type="SUPFAM" id="SSF56042">
    <property type="entry name" value="PurM C-terminal domain-like"/>
    <property type="match status" value="1"/>
</dbReference>
<feature type="non-terminal residue" evidence="4">
    <location>
        <position position="1"/>
    </location>
</feature>
<dbReference type="GO" id="GO:0005737">
    <property type="term" value="C:cytoplasm"/>
    <property type="evidence" value="ECO:0007669"/>
    <property type="project" value="TreeGrafter"/>
</dbReference>
<evidence type="ECO:0000259" key="3">
    <source>
        <dbReference type="Pfam" id="PF02769"/>
    </source>
</evidence>
<proteinExistence type="predicted"/>
<keyword evidence="2" id="KW-0067">ATP-binding</keyword>
<feature type="domain" description="PurM-like C-terminal" evidence="3">
    <location>
        <begin position="1"/>
        <end position="118"/>
    </location>
</feature>
<dbReference type="InterPro" id="IPR036676">
    <property type="entry name" value="PurM-like_C_sf"/>
</dbReference>
<dbReference type="PANTHER" id="PTHR10256">
    <property type="entry name" value="SELENIDE, WATER DIKINASE"/>
    <property type="match status" value="1"/>
</dbReference>
<comment type="caution">
    <text evidence="4">The sequence shown here is derived from an EMBL/GenBank/DDBJ whole genome shotgun (WGS) entry which is preliminary data.</text>
</comment>
<evidence type="ECO:0000313" key="4">
    <source>
        <dbReference type="EMBL" id="GAG37907.1"/>
    </source>
</evidence>
<dbReference type="InterPro" id="IPR004536">
    <property type="entry name" value="SPS/SelD"/>
</dbReference>
<gene>
    <name evidence="4" type="ORF">S01H1_70989</name>
</gene>
<evidence type="ECO:0000256" key="1">
    <source>
        <dbReference type="ARBA" id="ARBA00022741"/>
    </source>
</evidence>
<dbReference type="Gene3D" id="3.90.650.10">
    <property type="entry name" value="PurM-like C-terminal domain"/>
    <property type="match status" value="1"/>
</dbReference>
<evidence type="ECO:0000256" key="2">
    <source>
        <dbReference type="ARBA" id="ARBA00022840"/>
    </source>
</evidence>
<dbReference type="GO" id="GO:0016260">
    <property type="term" value="P:selenocysteine biosynthetic process"/>
    <property type="evidence" value="ECO:0007669"/>
    <property type="project" value="TreeGrafter"/>
</dbReference>
<dbReference type="InterPro" id="IPR010918">
    <property type="entry name" value="PurM-like_C_dom"/>
</dbReference>
<sequence length="120" mass="13143">FGLLGHACGMIEDSPVGMEIHVAAIPFFPEAKGFARMGLVPGGTQRNREFRLNMIEQAYEKGDDMWNILFDPQTSGGLLISVPAREAEVLLQNLHRNGIKDAAIIGEVVGEPKGRITIRE</sequence>
<protein>
    <recommendedName>
        <fullName evidence="3">PurM-like C-terminal domain-containing protein</fullName>
    </recommendedName>
</protein>
<reference evidence="4" key="1">
    <citation type="journal article" date="2014" name="Front. Microbiol.">
        <title>High frequency of phylogenetically diverse reductive dehalogenase-homologous genes in deep subseafloor sedimentary metagenomes.</title>
        <authorList>
            <person name="Kawai M."/>
            <person name="Futagami T."/>
            <person name="Toyoda A."/>
            <person name="Takaki Y."/>
            <person name="Nishi S."/>
            <person name="Hori S."/>
            <person name="Arai W."/>
            <person name="Tsubouchi T."/>
            <person name="Morono Y."/>
            <person name="Uchiyama I."/>
            <person name="Ito T."/>
            <person name="Fujiyama A."/>
            <person name="Inagaki F."/>
            <person name="Takami H."/>
        </authorList>
    </citation>
    <scope>NUCLEOTIDE SEQUENCE</scope>
    <source>
        <strain evidence="4">Expedition CK06-06</strain>
    </source>
</reference>
<organism evidence="4">
    <name type="scientific">marine sediment metagenome</name>
    <dbReference type="NCBI Taxonomy" id="412755"/>
    <lineage>
        <taxon>unclassified sequences</taxon>
        <taxon>metagenomes</taxon>
        <taxon>ecological metagenomes</taxon>
    </lineage>
</organism>
<keyword evidence="1" id="KW-0547">Nucleotide-binding</keyword>
<accession>X0XRE8</accession>
<dbReference type="Pfam" id="PF02769">
    <property type="entry name" value="AIRS_C"/>
    <property type="match status" value="1"/>
</dbReference>
<dbReference type="AlphaFoldDB" id="X0XRE8"/>
<name>X0XRE8_9ZZZZ</name>
<dbReference type="PANTHER" id="PTHR10256:SF0">
    <property type="entry name" value="INACTIVE SELENIDE, WATER DIKINASE-LIKE PROTEIN-RELATED"/>
    <property type="match status" value="1"/>
</dbReference>
<dbReference type="GO" id="GO:0005524">
    <property type="term" value="F:ATP binding"/>
    <property type="evidence" value="ECO:0007669"/>
    <property type="project" value="UniProtKB-KW"/>
</dbReference>